<dbReference type="AlphaFoldDB" id="A0A1H8YE80"/>
<dbReference type="Proteomes" id="UP000198582">
    <property type="component" value="Unassembled WGS sequence"/>
</dbReference>
<evidence type="ECO:0000313" key="4">
    <source>
        <dbReference type="EMBL" id="SEP50445.1"/>
    </source>
</evidence>
<dbReference type="PANTHER" id="PTHR21240">
    <property type="entry name" value="2-AMINO-3-CARBOXYLMUCONATE-6-SEMIALDEHYDE DECARBOXYLASE"/>
    <property type="match status" value="1"/>
</dbReference>
<evidence type="ECO:0000313" key="5">
    <source>
        <dbReference type="Proteomes" id="UP000198582"/>
    </source>
</evidence>
<dbReference type="SUPFAM" id="SSF51556">
    <property type="entry name" value="Metallo-dependent hydrolases"/>
    <property type="match status" value="1"/>
</dbReference>
<keyword evidence="1" id="KW-0456">Lyase</keyword>
<evidence type="ECO:0000259" key="3">
    <source>
        <dbReference type="Pfam" id="PF04909"/>
    </source>
</evidence>
<dbReference type="InterPro" id="IPR006680">
    <property type="entry name" value="Amidohydro-rel"/>
</dbReference>
<dbReference type="PANTHER" id="PTHR21240:SF30">
    <property type="entry name" value="AMIDOHYDROLASE-RELATED DOMAIN-CONTAINING PROTEIN-RELATED"/>
    <property type="match status" value="1"/>
</dbReference>
<protein>
    <submittedName>
        <fullName evidence="4">2,3-dihydroxybenzoate decarboxylase</fullName>
    </submittedName>
</protein>
<dbReference type="InterPro" id="IPR032466">
    <property type="entry name" value="Metal_Hydrolase"/>
</dbReference>
<name>A0A1H8YE80_9PSEU</name>
<sequence length="353" mass="38027">MSGSGGEAAAQCNHESPPLMPHGRRVKVIAVEEHLSTEAFLRTAHALDVIAGDEAEMALMRTVEESPVLRARLVDVDARLREMDAAGQDMAVLSLNPPGVQPYPATDAVPLARAFNDELAAIVRRYPGRFGGLGTAAPQDPAAAAAEIERVMGPLGLNGIMINSHTGGRYLDEPEFAPLLAAAEASRAPIYLHPRMLAAYRDYGMSGAVWGYQAEAGLHAMRLILSGTLDRYPGLTFVLGHLGEGIPYWLRRIDNRHAFAARTAGAATSMPRLSLTPSEYFRRNFVLTTSGMDDPDVLGLAVGAVGEDNVMFAIDFPYEDPAAAVAFLRNAPLTEDQRTALGHRTAERVFRLT</sequence>
<dbReference type="Gene3D" id="3.20.20.140">
    <property type="entry name" value="Metal-dependent hydrolases"/>
    <property type="match status" value="1"/>
</dbReference>
<dbReference type="Pfam" id="PF04909">
    <property type="entry name" value="Amidohydro_2"/>
    <property type="match status" value="1"/>
</dbReference>
<dbReference type="EMBL" id="FOEF01000014">
    <property type="protein sequence ID" value="SEP50445.1"/>
    <property type="molecule type" value="Genomic_DNA"/>
</dbReference>
<organism evidence="4 5">
    <name type="scientific">Amycolatopsis saalfeldensis</name>
    <dbReference type="NCBI Taxonomy" id="394193"/>
    <lineage>
        <taxon>Bacteria</taxon>
        <taxon>Bacillati</taxon>
        <taxon>Actinomycetota</taxon>
        <taxon>Actinomycetes</taxon>
        <taxon>Pseudonocardiales</taxon>
        <taxon>Pseudonocardiaceae</taxon>
        <taxon>Amycolatopsis</taxon>
    </lineage>
</organism>
<dbReference type="GO" id="GO:0016787">
    <property type="term" value="F:hydrolase activity"/>
    <property type="evidence" value="ECO:0007669"/>
    <property type="project" value="InterPro"/>
</dbReference>
<gene>
    <name evidence="4" type="ORF">SAMN04489732_114146</name>
</gene>
<dbReference type="GO" id="GO:0016831">
    <property type="term" value="F:carboxy-lyase activity"/>
    <property type="evidence" value="ECO:0007669"/>
    <property type="project" value="InterPro"/>
</dbReference>
<feature type="domain" description="Amidohydrolase-related" evidence="3">
    <location>
        <begin position="75"/>
        <end position="352"/>
    </location>
</feature>
<keyword evidence="5" id="KW-1185">Reference proteome</keyword>
<evidence type="ECO:0000256" key="2">
    <source>
        <dbReference type="SAM" id="MobiDB-lite"/>
    </source>
</evidence>
<dbReference type="GO" id="GO:0019748">
    <property type="term" value="P:secondary metabolic process"/>
    <property type="evidence" value="ECO:0007669"/>
    <property type="project" value="TreeGrafter"/>
</dbReference>
<accession>A0A1H8YE80</accession>
<dbReference type="STRING" id="394193.SAMN04489732_114146"/>
<reference evidence="4 5" key="1">
    <citation type="submission" date="2016-10" db="EMBL/GenBank/DDBJ databases">
        <authorList>
            <person name="de Groot N.N."/>
        </authorList>
    </citation>
    <scope>NUCLEOTIDE SEQUENCE [LARGE SCALE GENOMIC DNA]</scope>
    <source>
        <strain evidence="4 5">DSM 44993</strain>
    </source>
</reference>
<dbReference type="InterPro" id="IPR032465">
    <property type="entry name" value="ACMSD"/>
</dbReference>
<proteinExistence type="predicted"/>
<dbReference type="GO" id="GO:0005829">
    <property type="term" value="C:cytosol"/>
    <property type="evidence" value="ECO:0007669"/>
    <property type="project" value="TreeGrafter"/>
</dbReference>
<evidence type="ECO:0000256" key="1">
    <source>
        <dbReference type="ARBA" id="ARBA00023239"/>
    </source>
</evidence>
<feature type="region of interest" description="Disordered" evidence="2">
    <location>
        <begin position="1"/>
        <end position="21"/>
    </location>
</feature>